<keyword evidence="2" id="KW-0865">Zymogen</keyword>
<feature type="chain" id="PRO_5018697185" evidence="4">
    <location>
        <begin position="18"/>
        <end position="353"/>
    </location>
</feature>
<evidence type="ECO:0000256" key="1">
    <source>
        <dbReference type="ARBA" id="ARBA00008455"/>
    </source>
</evidence>
<dbReference type="SMART" id="SM00848">
    <property type="entry name" value="Inhibitor_I29"/>
    <property type="match status" value="1"/>
</dbReference>
<dbReference type="Proteomes" id="UP000007800">
    <property type="component" value="Unassembled WGS sequence"/>
</dbReference>
<reference evidence="7 8" key="1">
    <citation type="submission" date="2008-07" db="EMBL/GenBank/DDBJ databases">
        <authorList>
            <person name="El-Sayed N."/>
            <person name="Caler E."/>
            <person name="Inman J."/>
            <person name="Amedeo P."/>
            <person name="Hass B."/>
            <person name="Wortman J."/>
        </authorList>
    </citation>
    <scope>NUCLEOTIDE SEQUENCE [LARGE SCALE GENOMIC DNA]</scope>
    <source>
        <strain evidence="8">ATCC 50983 / TXsc</strain>
    </source>
</reference>
<evidence type="ECO:0000313" key="8">
    <source>
        <dbReference type="Proteomes" id="UP000007800"/>
    </source>
</evidence>
<accession>C5KJ20</accession>
<dbReference type="PANTHER" id="PTHR12411">
    <property type="entry name" value="CYSTEINE PROTEASE FAMILY C1-RELATED"/>
    <property type="match status" value="1"/>
</dbReference>
<dbReference type="InParanoid" id="C5KJ20"/>
<proteinExistence type="inferred from homology"/>
<evidence type="ECO:0000256" key="2">
    <source>
        <dbReference type="ARBA" id="ARBA00023145"/>
    </source>
</evidence>
<feature type="signal peptide" evidence="4">
    <location>
        <begin position="1"/>
        <end position="17"/>
    </location>
</feature>
<dbReference type="InterPro" id="IPR013201">
    <property type="entry name" value="Prot_inhib_I29"/>
</dbReference>
<dbReference type="PROSITE" id="PS00639">
    <property type="entry name" value="THIOL_PROTEASE_HIS"/>
    <property type="match status" value="1"/>
</dbReference>
<evidence type="ECO:0000256" key="3">
    <source>
        <dbReference type="ARBA" id="ARBA00023157"/>
    </source>
</evidence>
<evidence type="ECO:0000259" key="5">
    <source>
        <dbReference type="SMART" id="SM00645"/>
    </source>
</evidence>
<dbReference type="InterPro" id="IPR039417">
    <property type="entry name" value="Peptidase_C1A_papain-like"/>
</dbReference>
<dbReference type="RefSeq" id="XP_002783727.1">
    <property type="nucleotide sequence ID" value="XM_002783681.1"/>
</dbReference>
<dbReference type="PROSITE" id="PS00139">
    <property type="entry name" value="THIOL_PROTEASE_CYS"/>
    <property type="match status" value="1"/>
</dbReference>
<dbReference type="SMART" id="SM00645">
    <property type="entry name" value="Pept_C1"/>
    <property type="match status" value="1"/>
</dbReference>
<name>C5KJ20_PERM5</name>
<dbReference type="OrthoDB" id="190265at2759"/>
<dbReference type="SUPFAM" id="SSF54001">
    <property type="entry name" value="Cysteine proteinases"/>
    <property type="match status" value="1"/>
</dbReference>
<dbReference type="InterPro" id="IPR000668">
    <property type="entry name" value="Peptidase_C1A_C"/>
</dbReference>
<keyword evidence="4" id="KW-0732">Signal</keyword>
<protein>
    <submittedName>
        <fullName evidence="7">Cathepsin L, putative</fullName>
    </submittedName>
</protein>
<dbReference type="CDD" id="cd02248">
    <property type="entry name" value="Peptidase_C1A"/>
    <property type="match status" value="1"/>
</dbReference>
<sequence>MYLAIAFATSALLSASADLDEAYVQHKQKYRLNFNSTEDAFRKSIFAASYARMIDSQNASIMNSLYQIGLTEFATMTDKEFADLLECNDHISPKVARIIDPNSEEGIRLKKKLRVLAPPKSVDWRAAGAVTPVRNQAGCGCCYAIATTEATEGIFQIKTNNLIQLSVQQIVDCSASFGNEGCKGGFQVTSYQYTRERGIVSESAYPYVAAAGTCKTTITRDVNKQCLAPGDLIAWWPIKEGDLEELLQGVAQQPVSAILNAFPADFKQYKGGIYKSDACDKYKSSHSVLITGYGEDKDGTKYWEFKNSWGTDWGMQGYGRLLRGKGGEGECGILKQTYYPLLKDDLDPGEQCV</sequence>
<keyword evidence="3" id="KW-1015">Disulfide bond</keyword>
<evidence type="ECO:0000313" key="7">
    <source>
        <dbReference type="EMBL" id="EER15523.1"/>
    </source>
</evidence>
<dbReference type="AlphaFoldDB" id="C5KJ20"/>
<gene>
    <name evidence="7" type="ORF">Pmar_PMAR020193</name>
</gene>
<dbReference type="EMBL" id="GG673488">
    <property type="protein sequence ID" value="EER15523.1"/>
    <property type="molecule type" value="Genomic_DNA"/>
</dbReference>
<dbReference type="InterPro" id="IPR000169">
    <property type="entry name" value="Pept_cys_AS"/>
</dbReference>
<evidence type="ECO:0000256" key="4">
    <source>
        <dbReference type="SAM" id="SignalP"/>
    </source>
</evidence>
<dbReference type="InterPro" id="IPR038765">
    <property type="entry name" value="Papain-like_cys_pep_sf"/>
</dbReference>
<dbReference type="GeneID" id="9046301"/>
<dbReference type="Pfam" id="PF08246">
    <property type="entry name" value="Inhibitor_I29"/>
    <property type="match status" value="1"/>
</dbReference>
<feature type="domain" description="Cathepsin propeptide inhibitor" evidence="6">
    <location>
        <begin position="23"/>
        <end position="81"/>
    </location>
</feature>
<dbReference type="InterPro" id="IPR025660">
    <property type="entry name" value="Pept_his_AS"/>
</dbReference>
<dbReference type="InterPro" id="IPR013128">
    <property type="entry name" value="Peptidase_C1A"/>
</dbReference>
<dbReference type="Gene3D" id="3.90.70.10">
    <property type="entry name" value="Cysteine proteinases"/>
    <property type="match status" value="1"/>
</dbReference>
<dbReference type="Pfam" id="PF00112">
    <property type="entry name" value="Peptidase_C1"/>
    <property type="match status" value="1"/>
</dbReference>
<dbReference type="FunFam" id="3.90.70.10:FF:000332">
    <property type="entry name" value="Cathepsin L1"/>
    <property type="match status" value="1"/>
</dbReference>
<keyword evidence="8" id="KW-1185">Reference proteome</keyword>
<comment type="similarity">
    <text evidence="1">Belongs to the peptidase C1 family.</text>
</comment>
<evidence type="ECO:0000259" key="6">
    <source>
        <dbReference type="SMART" id="SM00848"/>
    </source>
</evidence>
<dbReference type="OMA" id="LYKQEYR"/>
<dbReference type="GO" id="GO:0006508">
    <property type="term" value="P:proteolysis"/>
    <property type="evidence" value="ECO:0007669"/>
    <property type="project" value="InterPro"/>
</dbReference>
<dbReference type="GO" id="GO:0008234">
    <property type="term" value="F:cysteine-type peptidase activity"/>
    <property type="evidence" value="ECO:0007669"/>
    <property type="project" value="InterPro"/>
</dbReference>
<organism evidence="8">
    <name type="scientific">Perkinsus marinus (strain ATCC 50983 / TXsc)</name>
    <dbReference type="NCBI Taxonomy" id="423536"/>
    <lineage>
        <taxon>Eukaryota</taxon>
        <taxon>Sar</taxon>
        <taxon>Alveolata</taxon>
        <taxon>Perkinsozoa</taxon>
        <taxon>Perkinsea</taxon>
        <taxon>Perkinsida</taxon>
        <taxon>Perkinsidae</taxon>
        <taxon>Perkinsus</taxon>
    </lineage>
</organism>
<feature type="domain" description="Peptidase C1A papain C-terminal" evidence="5">
    <location>
        <begin position="118"/>
        <end position="341"/>
    </location>
</feature>